<keyword evidence="5" id="KW-0472">Membrane</keyword>
<dbReference type="PROSITE" id="PS00061">
    <property type="entry name" value="ADH_SHORT"/>
    <property type="match status" value="1"/>
</dbReference>
<proteinExistence type="inferred from homology"/>
<feature type="transmembrane region" description="Helical" evidence="5">
    <location>
        <begin position="127"/>
        <end position="148"/>
    </location>
</feature>
<gene>
    <name evidence="6" type="ORF">PG996_006546</name>
</gene>
<dbReference type="Pfam" id="PF00106">
    <property type="entry name" value="adh_short"/>
    <property type="match status" value="1"/>
</dbReference>
<dbReference type="PRINTS" id="PR00080">
    <property type="entry name" value="SDRFAMILY"/>
</dbReference>
<accession>A0ABR1V894</accession>
<dbReference type="EMBL" id="JAQQWM010000004">
    <property type="protein sequence ID" value="KAK8067434.1"/>
    <property type="molecule type" value="Genomic_DNA"/>
</dbReference>
<dbReference type="PANTHER" id="PTHR44169">
    <property type="entry name" value="NADPH-DEPENDENT 1-ACYLDIHYDROXYACETONE PHOSPHATE REDUCTASE"/>
    <property type="match status" value="1"/>
</dbReference>
<dbReference type="PRINTS" id="PR00081">
    <property type="entry name" value="GDHRDH"/>
</dbReference>
<keyword evidence="7" id="KW-1185">Reference proteome</keyword>
<dbReference type="InterPro" id="IPR020904">
    <property type="entry name" value="Sc_DH/Rdtase_CS"/>
</dbReference>
<comment type="similarity">
    <text evidence="1 4">Belongs to the short-chain dehydrogenases/reductases (SDR) family.</text>
</comment>
<evidence type="ECO:0000313" key="7">
    <source>
        <dbReference type="Proteomes" id="UP001446871"/>
    </source>
</evidence>
<name>A0ABR1V894_9PEZI</name>
<evidence type="ECO:0000256" key="5">
    <source>
        <dbReference type="SAM" id="Phobius"/>
    </source>
</evidence>
<protein>
    <recommendedName>
        <fullName evidence="8">NAD(P)-binding protein</fullName>
    </recommendedName>
</protein>
<dbReference type="Proteomes" id="UP001446871">
    <property type="component" value="Unassembled WGS sequence"/>
</dbReference>
<dbReference type="Gene3D" id="3.40.50.720">
    <property type="entry name" value="NAD(P)-binding Rossmann-like Domain"/>
    <property type="match status" value="1"/>
</dbReference>
<reference evidence="6 7" key="1">
    <citation type="submission" date="2023-01" db="EMBL/GenBank/DDBJ databases">
        <title>Analysis of 21 Apiospora genomes using comparative genomics revels a genus with tremendous synthesis potential of carbohydrate active enzymes and secondary metabolites.</title>
        <authorList>
            <person name="Sorensen T."/>
        </authorList>
    </citation>
    <scope>NUCLEOTIDE SEQUENCE [LARGE SCALE GENOMIC DNA]</scope>
    <source>
        <strain evidence="6 7">CBS 83171</strain>
    </source>
</reference>
<dbReference type="InterPro" id="IPR036291">
    <property type="entry name" value="NAD(P)-bd_dom_sf"/>
</dbReference>
<dbReference type="InterPro" id="IPR002347">
    <property type="entry name" value="SDR_fam"/>
</dbReference>
<dbReference type="PANTHER" id="PTHR44169:SF3">
    <property type="entry name" value="SHORT-CHAIN DEHYDROGENASE SRDE"/>
    <property type="match status" value="1"/>
</dbReference>
<evidence type="ECO:0000256" key="3">
    <source>
        <dbReference type="ARBA" id="ARBA00023002"/>
    </source>
</evidence>
<sequence>MTWTARKPEFALVTGCGRGGIGEALVKEYARRGLHPIATVLPHENSDHLSEAGITFFPLDVTVEKSVLDLQGQVEKLTGGRLDILVNCAGIAYTMTAIDTDVKAVQRMFDINVFGPMRMVHHFHPMLIAAKGAIVNIGSIGGIIPFIYGSSYNASKAALAHWGNTLRVEMKPFDVKVITVISGEVSTNILKSDANRTLPEGRCPDGATDRFKYASNVVAMSMRSAPPAWFWYGSFTFLTRFLDIFGWRRVWDGILWNMFGLQKLKVAHHSLAKKAV</sequence>
<evidence type="ECO:0000256" key="4">
    <source>
        <dbReference type="RuleBase" id="RU000363"/>
    </source>
</evidence>
<organism evidence="6 7">
    <name type="scientific">Apiospora saccharicola</name>
    <dbReference type="NCBI Taxonomy" id="335842"/>
    <lineage>
        <taxon>Eukaryota</taxon>
        <taxon>Fungi</taxon>
        <taxon>Dikarya</taxon>
        <taxon>Ascomycota</taxon>
        <taxon>Pezizomycotina</taxon>
        <taxon>Sordariomycetes</taxon>
        <taxon>Xylariomycetidae</taxon>
        <taxon>Amphisphaeriales</taxon>
        <taxon>Apiosporaceae</taxon>
        <taxon>Apiospora</taxon>
    </lineage>
</organism>
<evidence type="ECO:0000256" key="2">
    <source>
        <dbReference type="ARBA" id="ARBA00022857"/>
    </source>
</evidence>
<comment type="caution">
    <text evidence="6">The sequence shown here is derived from an EMBL/GenBank/DDBJ whole genome shotgun (WGS) entry which is preliminary data.</text>
</comment>
<keyword evidence="3" id="KW-0560">Oxidoreductase</keyword>
<evidence type="ECO:0000256" key="1">
    <source>
        <dbReference type="ARBA" id="ARBA00006484"/>
    </source>
</evidence>
<dbReference type="SUPFAM" id="SSF51735">
    <property type="entry name" value="NAD(P)-binding Rossmann-fold domains"/>
    <property type="match status" value="1"/>
</dbReference>
<evidence type="ECO:0008006" key="8">
    <source>
        <dbReference type="Google" id="ProtNLM"/>
    </source>
</evidence>
<evidence type="ECO:0000313" key="6">
    <source>
        <dbReference type="EMBL" id="KAK8067434.1"/>
    </source>
</evidence>
<keyword evidence="5" id="KW-1133">Transmembrane helix</keyword>
<keyword evidence="2" id="KW-0521">NADP</keyword>
<keyword evidence="5" id="KW-0812">Transmembrane</keyword>